<dbReference type="AlphaFoldDB" id="A0A0F9AGK7"/>
<gene>
    <name evidence="1" type="ORF">LCGC14_2653120</name>
</gene>
<accession>A0A0F9AGK7</accession>
<organism evidence="1">
    <name type="scientific">marine sediment metagenome</name>
    <dbReference type="NCBI Taxonomy" id="412755"/>
    <lineage>
        <taxon>unclassified sequences</taxon>
        <taxon>metagenomes</taxon>
        <taxon>ecological metagenomes</taxon>
    </lineage>
</organism>
<protein>
    <submittedName>
        <fullName evidence="1">Uncharacterized protein</fullName>
    </submittedName>
</protein>
<reference evidence="1" key="1">
    <citation type="journal article" date="2015" name="Nature">
        <title>Complex archaea that bridge the gap between prokaryotes and eukaryotes.</title>
        <authorList>
            <person name="Spang A."/>
            <person name="Saw J.H."/>
            <person name="Jorgensen S.L."/>
            <person name="Zaremba-Niedzwiedzka K."/>
            <person name="Martijn J."/>
            <person name="Lind A.E."/>
            <person name="van Eijk R."/>
            <person name="Schleper C."/>
            <person name="Guy L."/>
            <person name="Ettema T.J."/>
        </authorList>
    </citation>
    <scope>NUCLEOTIDE SEQUENCE</scope>
</reference>
<comment type="caution">
    <text evidence="1">The sequence shown here is derived from an EMBL/GenBank/DDBJ whole genome shotgun (WGS) entry which is preliminary data.</text>
</comment>
<dbReference type="EMBL" id="LAZR01046068">
    <property type="protein sequence ID" value="KKK97400.1"/>
    <property type="molecule type" value="Genomic_DNA"/>
</dbReference>
<sequence length="57" mass="6543">MTKINDPFDELFVCSNCGSSIAGNMPKITEMKRRLRYSKEALQEAIDFLESAKEAWK</sequence>
<proteinExistence type="predicted"/>
<evidence type="ECO:0000313" key="1">
    <source>
        <dbReference type="EMBL" id="KKK97400.1"/>
    </source>
</evidence>
<name>A0A0F9AGK7_9ZZZZ</name>